<organism evidence="3 4">
    <name type="scientific">Crotalaria pallida</name>
    <name type="common">Smooth rattlebox</name>
    <name type="synonym">Crotalaria striata</name>
    <dbReference type="NCBI Taxonomy" id="3830"/>
    <lineage>
        <taxon>Eukaryota</taxon>
        <taxon>Viridiplantae</taxon>
        <taxon>Streptophyta</taxon>
        <taxon>Embryophyta</taxon>
        <taxon>Tracheophyta</taxon>
        <taxon>Spermatophyta</taxon>
        <taxon>Magnoliopsida</taxon>
        <taxon>eudicotyledons</taxon>
        <taxon>Gunneridae</taxon>
        <taxon>Pentapetalae</taxon>
        <taxon>rosids</taxon>
        <taxon>fabids</taxon>
        <taxon>Fabales</taxon>
        <taxon>Fabaceae</taxon>
        <taxon>Papilionoideae</taxon>
        <taxon>50 kb inversion clade</taxon>
        <taxon>genistoids sensu lato</taxon>
        <taxon>core genistoids</taxon>
        <taxon>Crotalarieae</taxon>
        <taxon>Crotalaria</taxon>
    </lineage>
</organism>
<feature type="compositionally biased region" description="Low complexity" evidence="2">
    <location>
        <begin position="568"/>
        <end position="578"/>
    </location>
</feature>
<keyword evidence="4" id="KW-1185">Reference proteome</keyword>
<comment type="caution">
    <text evidence="3">The sequence shown here is derived from an EMBL/GenBank/DDBJ whole genome shotgun (WGS) entry which is preliminary data.</text>
</comment>
<name>A0AAN9E757_CROPI</name>
<feature type="compositionally biased region" description="Polar residues" evidence="2">
    <location>
        <begin position="1458"/>
        <end position="1468"/>
    </location>
</feature>
<dbReference type="GO" id="GO:0017056">
    <property type="term" value="F:structural constituent of nuclear pore"/>
    <property type="evidence" value="ECO:0007669"/>
    <property type="project" value="InterPro"/>
</dbReference>
<feature type="region of interest" description="Disordered" evidence="2">
    <location>
        <begin position="568"/>
        <end position="609"/>
    </location>
</feature>
<feature type="compositionally biased region" description="Polar residues" evidence="2">
    <location>
        <begin position="1231"/>
        <end position="1240"/>
    </location>
</feature>
<evidence type="ECO:0000256" key="1">
    <source>
        <dbReference type="SAM" id="Coils"/>
    </source>
</evidence>
<gene>
    <name evidence="3" type="ORF">RIF29_42206</name>
</gene>
<dbReference type="GO" id="GO:0006405">
    <property type="term" value="P:RNA export from nucleus"/>
    <property type="evidence" value="ECO:0007669"/>
    <property type="project" value="InterPro"/>
</dbReference>
<dbReference type="GO" id="GO:0005634">
    <property type="term" value="C:nucleus"/>
    <property type="evidence" value="ECO:0007669"/>
    <property type="project" value="UniProtKB-SubCell"/>
</dbReference>
<evidence type="ECO:0008006" key="5">
    <source>
        <dbReference type="Google" id="ProtNLM"/>
    </source>
</evidence>
<feature type="compositionally biased region" description="Low complexity" evidence="2">
    <location>
        <begin position="1251"/>
        <end position="1262"/>
    </location>
</feature>
<keyword evidence="1" id="KW-0175">Coiled coil</keyword>
<evidence type="ECO:0000313" key="3">
    <source>
        <dbReference type="EMBL" id="KAK7247325.1"/>
    </source>
</evidence>
<feature type="compositionally biased region" description="Polar residues" evidence="2">
    <location>
        <begin position="715"/>
        <end position="729"/>
    </location>
</feature>
<feature type="region of interest" description="Disordered" evidence="2">
    <location>
        <begin position="715"/>
        <end position="752"/>
    </location>
</feature>
<feature type="compositionally biased region" description="Low complexity" evidence="2">
    <location>
        <begin position="1488"/>
        <end position="1537"/>
    </location>
</feature>
<sequence>MGASDAPIRIDVEEELEGEIVGTTDYFFSKIGDSLPLKANDSSAFDTQTLPSQPLALSQRFRLIFTAHSSGFYVARTKDVIDSAKEFKDKGSGSSVQQLSLVDVSIGRVRILALSTDNSLLAASVSGHIRFYSVDSFLNKEVKQSFSCSLGDDDSAYVKDMRWITTSENSYVVLSNSGELYLGEAGSPLKSVMDDVEAFDWGVKGNFVAVARKNSVLSILSPKTFEEWVSISLCFTSWVGDDSDADCNIKVDSVKCVRSDSIIIGCFQLDEDGKEENYLVQVIRSRAGKITRGCSDFIVQSFCDIYQGLFDDIVPFGSGPYLLLTYIEQCQLAINANIKNTDQHIMLLGWSVDDDHKNEVVVVDIERDNLIPRIELQENGDDNLVLGLCIDNVSIYEKVGVQLGVEEERTELSPHCVLICLTLEGKIVMFHVASQAGSEVSPEVVSARCDEEDASVKPPVDKGSTFSHGLQKQEPEAASEVSGNLKSQAFANPYQIKNAEDFTKHREVESVANIQSLKSDVQQVVPNVDLNQGTSSHNSFTLGKQQINPGQKTASFGTSIGSFSLHSHSAAHGLSSSGTTEVTRVQRDTNSSSDTQRTSPLFPGTTNVHNANVPASVGGEPVLSQRTSPLFPGHNVNLPASIGGKPLLSQRTSPLFPGTTNVHNANVPASIGGKPLLSHDASVVSPSINSAIRPVQRGGQLTSVGAGNVQPVSVSSSHLLSDGNSTAGKSSIRKFHPSSEQHGPSSKIGISSSDLSKQFGNINEMTNELDQLLRSIEEAGGFRDACTRSLQSSIETVEQGMEALSKKCKMWTCQVDEHLKEVHYLLNKTIQVMARKIYMEGIYKQASDSRYWDLWNRQKLNSELELKRQRILSLNQDLTYQLIELERHFNALELNKFSEYGGGHTGHGAFQSRYGTSRNVQSLHSLHNAISSQLVAAENLSECLSKQMADLSLRSLSEEQKNVKELFETIGLSYDASFGSPDMKGFRRTSSSKKLFHSDFTTNNDKRIQGSAMKSCESEMARRRRDSLDRSLTHFEPPKTTIKRKLLQQEIQKPNWNGSVFSLSKEKVKTSMLEESAPRQAGAKFPSIVFPVSNMRVGSLDSHNEPEQVSAHSKPFLADNFRAPTQVLESTSHVSERNNISAFPTWSASQLSPVMMHGHSTETKDLAAQKVNVVQKFDSISNSENKSILDTKTPPNSSISTYSNTEAPLLFKSSEMPFKNSKVTITTSFMAGNKPSSAFTPESGRKHDFSTSELHSSSTSVSSNLFGKGAELNVDKSQSKENVSSLPKFGGSFESPSFPTIKMSSASPLTSSVSSAALPSTAVSVASSRGMTSSNTSVDSTSESLKSESQPAEVSNLKTNLDTAAEAVTQPNEPPNDKAELKLGASVKSGPADEQSSINITSSALNVVRDSQSEKPSDAPMQFSTSFLAPASVSSVKNGGLDFGISDEDEMEEEAPETSNATELNLGSLSGFGIGTTPNPSVPKPNPFGGSFSNAATSSSSPPISFSVPGGELFRPASFSFPSPQSSATPQSANSGAFSGGFGAAGAPAPAPAPPSAFGQPAQIGSGQQVLGSVLGTFGQSRQIGSGLPGSSFGAPSGFGGGFAGNSAASGFPSAPAGGGFAGMASAGRGFAGMASAGGGFAAAAGSTVSGFSGIASAGGGFAGAAPTGGGFGALSSSGGFAGAASGGGGFGAFSSQPGSGGFGGFGAAAGGKPPELFTQMRK</sequence>
<dbReference type="InterPro" id="IPR044694">
    <property type="entry name" value="NUP214"/>
</dbReference>
<feature type="region of interest" description="Disordered" evidence="2">
    <location>
        <begin position="535"/>
        <end position="555"/>
    </location>
</feature>
<feature type="region of interest" description="Disordered" evidence="2">
    <location>
        <begin position="1324"/>
        <end position="1355"/>
    </location>
</feature>
<evidence type="ECO:0000313" key="4">
    <source>
        <dbReference type="Proteomes" id="UP001372338"/>
    </source>
</evidence>
<dbReference type="PANTHER" id="PTHR34418:SF3">
    <property type="entry name" value="NUCLEAR PORE COMPLEX PROTEIN NUP214"/>
    <property type="match status" value="1"/>
</dbReference>
<feature type="region of interest" description="Disordered" evidence="2">
    <location>
        <begin position="1231"/>
        <end position="1262"/>
    </location>
</feature>
<accession>A0AAN9E757</accession>
<feature type="compositionally biased region" description="Polar residues" evidence="2">
    <location>
        <begin position="579"/>
        <end position="609"/>
    </location>
</feature>
<feature type="region of interest" description="Disordered" evidence="2">
    <location>
        <begin position="450"/>
        <end position="483"/>
    </location>
</feature>
<evidence type="ECO:0000256" key="2">
    <source>
        <dbReference type="SAM" id="MobiDB-lite"/>
    </source>
</evidence>
<feature type="coiled-coil region" evidence="1">
    <location>
        <begin position="857"/>
        <end position="895"/>
    </location>
</feature>
<dbReference type="SUPFAM" id="SSF117289">
    <property type="entry name" value="Nucleoporin domain"/>
    <property type="match status" value="1"/>
</dbReference>
<feature type="region of interest" description="Disordered" evidence="2">
    <location>
        <begin position="1449"/>
        <end position="1564"/>
    </location>
</feature>
<dbReference type="PANTHER" id="PTHR34418">
    <property type="entry name" value="NUCLEAR PORE COMPLEX PROTEIN NUP214 ISOFORM X1"/>
    <property type="match status" value="1"/>
</dbReference>
<dbReference type="EMBL" id="JAYWIO010000008">
    <property type="protein sequence ID" value="KAK7247325.1"/>
    <property type="molecule type" value="Genomic_DNA"/>
</dbReference>
<dbReference type="Proteomes" id="UP001372338">
    <property type="component" value="Unassembled WGS sequence"/>
</dbReference>
<feature type="compositionally biased region" description="Low complexity" evidence="2">
    <location>
        <begin position="1324"/>
        <end position="1344"/>
    </location>
</feature>
<proteinExistence type="predicted"/>
<reference evidence="3 4" key="1">
    <citation type="submission" date="2024-01" db="EMBL/GenBank/DDBJ databases">
        <title>The genomes of 5 underutilized Papilionoideae crops provide insights into root nodulation and disease resistanc.</title>
        <authorList>
            <person name="Yuan L."/>
        </authorList>
    </citation>
    <scope>NUCLEOTIDE SEQUENCE [LARGE SCALE GENOMIC DNA]</scope>
    <source>
        <strain evidence="3">ZHUSHIDOU_FW_LH</strain>
        <tissue evidence="3">Leaf</tissue>
    </source>
</reference>
<protein>
    <recommendedName>
        <fullName evidence="5">Nuclear pore complex protein NUP214</fullName>
    </recommendedName>
</protein>